<dbReference type="Proteomes" id="UP000694850">
    <property type="component" value="Unplaced"/>
</dbReference>
<evidence type="ECO:0000313" key="2">
    <source>
        <dbReference type="RefSeq" id="XP_042637421.1"/>
    </source>
</evidence>
<organism evidence="1 2">
    <name type="scientific">Orycteropus afer afer</name>
    <dbReference type="NCBI Taxonomy" id="1230840"/>
    <lineage>
        <taxon>Eukaryota</taxon>
        <taxon>Metazoa</taxon>
        <taxon>Chordata</taxon>
        <taxon>Craniata</taxon>
        <taxon>Vertebrata</taxon>
        <taxon>Euteleostomi</taxon>
        <taxon>Mammalia</taxon>
        <taxon>Eutheria</taxon>
        <taxon>Afrotheria</taxon>
        <taxon>Tubulidentata</taxon>
        <taxon>Orycteropodidae</taxon>
        <taxon>Orycteropus</taxon>
    </lineage>
</organism>
<sequence length="226" mass="24856">MSSWLGGLGSGLGQSLGQVGGSLASLTGQISNFTKDMLMEGTEEEEAELPNSRRKEIEAIHAILKSENERLKKLCTDLEEKHEASELQIKQQSTSYRSQLQQKEVEISHLKARQIALQDQLLKLQSAAQSVPSGADRALSTTASPSCGYGVSHHASAFHGDDMDFGDIIWSQQEINRLSNEVSRLESEVGHWRHIAQTTKAQGANSSDQSEICKLQNTIKVFIMSF</sequence>
<proteinExistence type="predicted"/>
<protein>
    <submittedName>
        <fullName evidence="2">Thyroid receptor-interacting protein 11</fullName>
    </submittedName>
</protein>
<keyword evidence="1" id="KW-1185">Reference proteome</keyword>
<dbReference type="RefSeq" id="XP_042637421.1">
    <property type="nucleotide sequence ID" value="XM_042781487.1"/>
</dbReference>
<reference evidence="2" key="1">
    <citation type="submission" date="2025-08" db="UniProtKB">
        <authorList>
            <consortium name="RefSeq"/>
        </authorList>
    </citation>
    <scope>IDENTIFICATION</scope>
</reference>
<accession>A0AC54Z3M9</accession>
<evidence type="ECO:0000313" key="1">
    <source>
        <dbReference type="Proteomes" id="UP000694850"/>
    </source>
</evidence>
<name>A0AC54Z3M9_ORYAF</name>
<keyword evidence="2" id="KW-0675">Receptor</keyword>
<gene>
    <name evidence="2" type="primary">TRIP11</name>
</gene>